<dbReference type="InterPro" id="IPR013096">
    <property type="entry name" value="Cupin_2"/>
</dbReference>
<dbReference type="GO" id="GO:0046872">
    <property type="term" value="F:metal ion binding"/>
    <property type="evidence" value="ECO:0007669"/>
    <property type="project" value="UniProtKB-KW"/>
</dbReference>
<proteinExistence type="predicted"/>
<accession>A0A917FZY7</accession>
<keyword evidence="4" id="KW-1185">Reference proteome</keyword>
<dbReference type="InterPro" id="IPR011051">
    <property type="entry name" value="RmlC_Cupin_sf"/>
</dbReference>
<feature type="domain" description="Cupin type-2" evidence="2">
    <location>
        <begin position="30"/>
        <end position="98"/>
    </location>
</feature>
<gene>
    <name evidence="3" type="ORF">GCM10007425_07310</name>
</gene>
<comment type="caution">
    <text evidence="3">The sequence shown here is derived from an EMBL/GenBank/DDBJ whole genome shotgun (WGS) entry which is preliminary data.</text>
</comment>
<reference evidence="3" key="2">
    <citation type="submission" date="2020-09" db="EMBL/GenBank/DDBJ databases">
        <authorList>
            <person name="Sun Q."/>
            <person name="Zhou Y."/>
        </authorList>
    </citation>
    <scope>NUCLEOTIDE SEQUENCE</scope>
    <source>
        <strain evidence="3">CGMCC 1.15760</strain>
    </source>
</reference>
<dbReference type="RefSeq" id="WP_188613657.1">
    <property type="nucleotide sequence ID" value="NZ_BMJT01000002.1"/>
</dbReference>
<dbReference type="SUPFAM" id="SSF51182">
    <property type="entry name" value="RmlC-like cupins"/>
    <property type="match status" value="1"/>
</dbReference>
<protein>
    <recommendedName>
        <fullName evidence="2">Cupin type-2 domain-containing protein</fullName>
    </recommendedName>
</protein>
<dbReference type="PANTHER" id="PTHR35848:SF6">
    <property type="entry name" value="CUPIN TYPE-2 DOMAIN-CONTAINING PROTEIN"/>
    <property type="match status" value="1"/>
</dbReference>
<evidence type="ECO:0000259" key="2">
    <source>
        <dbReference type="Pfam" id="PF07883"/>
    </source>
</evidence>
<dbReference type="Proteomes" id="UP000616608">
    <property type="component" value="Unassembled WGS sequence"/>
</dbReference>
<dbReference type="AlphaFoldDB" id="A0A917FZY7"/>
<reference evidence="3" key="1">
    <citation type="journal article" date="2014" name="Int. J. Syst. Evol. Microbiol.">
        <title>Complete genome sequence of Corynebacterium casei LMG S-19264T (=DSM 44701T), isolated from a smear-ripened cheese.</title>
        <authorList>
            <consortium name="US DOE Joint Genome Institute (JGI-PGF)"/>
            <person name="Walter F."/>
            <person name="Albersmeier A."/>
            <person name="Kalinowski J."/>
            <person name="Ruckert C."/>
        </authorList>
    </citation>
    <scope>NUCLEOTIDE SEQUENCE</scope>
    <source>
        <strain evidence="3">CGMCC 1.15760</strain>
    </source>
</reference>
<organism evidence="3 4">
    <name type="scientific">Lysinibacillus alkalisoli</name>
    <dbReference type="NCBI Taxonomy" id="1911548"/>
    <lineage>
        <taxon>Bacteria</taxon>
        <taxon>Bacillati</taxon>
        <taxon>Bacillota</taxon>
        <taxon>Bacilli</taxon>
        <taxon>Bacillales</taxon>
        <taxon>Bacillaceae</taxon>
        <taxon>Lysinibacillus</taxon>
    </lineage>
</organism>
<evidence type="ECO:0000256" key="1">
    <source>
        <dbReference type="ARBA" id="ARBA00022723"/>
    </source>
</evidence>
<dbReference type="EMBL" id="BMJT01000002">
    <property type="protein sequence ID" value="GGG15547.1"/>
    <property type="molecule type" value="Genomic_DNA"/>
</dbReference>
<dbReference type="Gene3D" id="2.60.120.10">
    <property type="entry name" value="Jelly Rolls"/>
    <property type="match status" value="1"/>
</dbReference>
<dbReference type="InterPro" id="IPR014710">
    <property type="entry name" value="RmlC-like_jellyroll"/>
</dbReference>
<dbReference type="CDD" id="cd02209">
    <property type="entry name" value="cupin_XRE_C"/>
    <property type="match status" value="1"/>
</dbReference>
<sequence>MEIKQREKQTDVVQAFFQHQYPNANVTVGYVTIPAGERLPKEGTTAHHEQEYSYVLKGSLKGESGKEPYEINAGEFSYIPAGEPHWCVNEGQEAVELVYAMVETK</sequence>
<dbReference type="Pfam" id="PF07883">
    <property type="entry name" value="Cupin_2"/>
    <property type="match status" value="1"/>
</dbReference>
<evidence type="ECO:0000313" key="3">
    <source>
        <dbReference type="EMBL" id="GGG15547.1"/>
    </source>
</evidence>
<evidence type="ECO:0000313" key="4">
    <source>
        <dbReference type="Proteomes" id="UP000616608"/>
    </source>
</evidence>
<dbReference type="PANTHER" id="PTHR35848">
    <property type="entry name" value="OXALATE-BINDING PROTEIN"/>
    <property type="match status" value="1"/>
</dbReference>
<dbReference type="InterPro" id="IPR051610">
    <property type="entry name" value="GPI/OXD"/>
</dbReference>
<keyword evidence="1" id="KW-0479">Metal-binding</keyword>
<name>A0A917FZY7_9BACI</name>